<dbReference type="GO" id="GO:0009117">
    <property type="term" value="P:nucleotide metabolic process"/>
    <property type="evidence" value="ECO:0007669"/>
    <property type="project" value="UniProtKB-KW"/>
</dbReference>
<protein>
    <recommendedName>
        <fullName evidence="4">Nucleoside triphosphate pyrophosphatase</fullName>
        <ecNumber evidence="4">3.6.1.9</ecNumber>
    </recommendedName>
    <alternativeName>
        <fullName evidence="4">Nucleotide pyrophosphatase</fullName>
        <shortName evidence="4">Nucleotide PPase</shortName>
    </alternativeName>
</protein>
<keyword evidence="4" id="KW-0963">Cytoplasm</keyword>
<dbReference type="Gene3D" id="3.90.950.10">
    <property type="match status" value="1"/>
</dbReference>
<evidence type="ECO:0000256" key="2">
    <source>
        <dbReference type="ARBA" id="ARBA00022801"/>
    </source>
</evidence>
<dbReference type="InterPro" id="IPR029001">
    <property type="entry name" value="ITPase-like_fam"/>
</dbReference>
<dbReference type="EC" id="3.6.1.9" evidence="4"/>
<evidence type="ECO:0000256" key="3">
    <source>
        <dbReference type="ARBA" id="ARBA00023080"/>
    </source>
</evidence>
<dbReference type="Pfam" id="PF02545">
    <property type="entry name" value="Maf"/>
    <property type="match status" value="1"/>
</dbReference>
<dbReference type="EMBL" id="DRMJ01000382">
    <property type="protein sequence ID" value="HHL43411.1"/>
    <property type="molecule type" value="Genomic_DNA"/>
</dbReference>
<feature type="active site" description="Proton acceptor" evidence="4">
    <location>
        <position position="82"/>
    </location>
</feature>
<comment type="subcellular location">
    <subcellularLocation>
        <location evidence="4">Cytoplasm</location>
    </subcellularLocation>
</comment>
<dbReference type="PANTHER" id="PTHR43213">
    <property type="entry name" value="BIFUNCTIONAL DTTP/UTP PYROPHOSPHATASE/METHYLTRANSFERASE PROTEIN-RELATED"/>
    <property type="match status" value="1"/>
</dbReference>
<comment type="cofactor">
    <cofactor evidence="1 4">
        <name>a divalent metal cation</name>
        <dbReference type="ChEBI" id="CHEBI:60240"/>
    </cofactor>
</comment>
<dbReference type="InterPro" id="IPR003697">
    <property type="entry name" value="Maf-like"/>
</dbReference>
<gene>
    <name evidence="5" type="ORF">ENJ42_07335</name>
</gene>
<dbReference type="AlphaFoldDB" id="A0A7C5M1N1"/>
<comment type="catalytic activity">
    <reaction evidence="4">
        <text>a ribonucleoside 5'-triphosphate + H2O = a ribonucleoside 5'-phosphate + diphosphate + H(+)</text>
        <dbReference type="Rhea" id="RHEA:23996"/>
        <dbReference type="ChEBI" id="CHEBI:15377"/>
        <dbReference type="ChEBI" id="CHEBI:15378"/>
        <dbReference type="ChEBI" id="CHEBI:33019"/>
        <dbReference type="ChEBI" id="CHEBI:58043"/>
        <dbReference type="ChEBI" id="CHEBI:61557"/>
        <dbReference type="EC" id="3.6.1.9"/>
    </reaction>
</comment>
<evidence type="ECO:0000256" key="4">
    <source>
        <dbReference type="HAMAP-Rule" id="MF_00528"/>
    </source>
</evidence>
<dbReference type="Proteomes" id="UP000885830">
    <property type="component" value="Unassembled WGS sequence"/>
</dbReference>
<proteinExistence type="inferred from homology"/>
<keyword evidence="3 4" id="KW-0546">Nucleotide metabolism</keyword>
<dbReference type="PIRSF" id="PIRSF006305">
    <property type="entry name" value="Maf"/>
    <property type="match status" value="1"/>
</dbReference>
<dbReference type="SUPFAM" id="SSF52972">
    <property type="entry name" value="ITPase-like"/>
    <property type="match status" value="1"/>
</dbReference>
<keyword evidence="2 4" id="KW-0378">Hydrolase</keyword>
<accession>A0A7C5M1N1</accession>
<name>A0A7C5M1N1_9PROT</name>
<comment type="similarity">
    <text evidence="4">Belongs to the Maf family.</text>
</comment>
<dbReference type="PANTHER" id="PTHR43213:SF5">
    <property type="entry name" value="BIFUNCTIONAL DTTP_UTP PYROPHOSPHATASE_METHYLTRANSFERASE PROTEIN-RELATED"/>
    <property type="match status" value="1"/>
</dbReference>
<reference evidence="5" key="1">
    <citation type="journal article" date="2020" name="mSystems">
        <title>Genome- and Community-Level Interaction Insights into Carbon Utilization and Element Cycling Functions of Hydrothermarchaeota in Hydrothermal Sediment.</title>
        <authorList>
            <person name="Zhou Z."/>
            <person name="Liu Y."/>
            <person name="Xu W."/>
            <person name="Pan J."/>
            <person name="Luo Z.H."/>
            <person name="Li M."/>
        </authorList>
    </citation>
    <scope>NUCLEOTIDE SEQUENCE [LARGE SCALE GENOMIC DNA]</scope>
    <source>
        <strain evidence="5">HyVt-485</strain>
    </source>
</reference>
<comment type="caution">
    <text evidence="5">The sequence shown here is derived from an EMBL/GenBank/DDBJ whole genome shotgun (WGS) entry which is preliminary data.</text>
</comment>
<comment type="catalytic activity">
    <reaction evidence="4">
        <text>a 2'-deoxyribonucleoside 5'-triphosphate + H2O = a 2'-deoxyribonucleoside 5'-phosphate + diphosphate + H(+)</text>
        <dbReference type="Rhea" id="RHEA:44644"/>
        <dbReference type="ChEBI" id="CHEBI:15377"/>
        <dbReference type="ChEBI" id="CHEBI:15378"/>
        <dbReference type="ChEBI" id="CHEBI:33019"/>
        <dbReference type="ChEBI" id="CHEBI:61560"/>
        <dbReference type="ChEBI" id="CHEBI:65317"/>
        <dbReference type="EC" id="3.6.1.9"/>
    </reaction>
</comment>
<organism evidence="5">
    <name type="scientific">Hellea balneolensis</name>
    <dbReference type="NCBI Taxonomy" id="287478"/>
    <lineage>
        <taxon>Bacteria</taxon>
        <taxon>Pseudomonadati</taxon>
        <taxon>Pseudomonadota</taxon>
        <taxon>Alphaproteobacteria</taxon>
        <taxon>Maricaulales</taxon>
        <taxon>Robiginitomaculaceae</taxon>
        <taxon>Hellea</taxon>
    </lineage>
</organism>
<sequence>MASHPTLVLASGSAIRQHILRQADIDFRVCVSNIDEAEIKTKFLHNHDDNSHGDITELPKRLAIAKAKAVSVNATDIVIGADQIMEMDGTVFDKPASIGEAQDRLLSMRGRVHHLIGSVALVVDGETIWSHTSQTSLKMRMFSKAFLADYIAQEGEELLHSVGGYKFEQRGAHLFDWVKGDFFSILGLPLLPLLAQLRTMKVLEK</sequence>
<dbReference type="GO" id="GO:0005737">
    <property type="term" value="C:cytoplasm"/>
    <property type="evidence" value="ECO:0007669"/>
    <property type="project" value="UniProtKB-SubCell"/>
</dbReference>
<comment type="caution">
    <text evidence="4">Lacks conserved residue(s) required for the propagation of feature annotation.</text>
</comment>
<dbReference type="CDD" id="cd00555">
    <property type="entry name" value="Maf"/>
    <property type="match status" value="1"/>
</dbReference>
<evidence type="ECO:0000313" key="5">
    <source>
        <dbReference type="EMBL" id="HHL43411.1"/>
    </source>
</evidence>
<dbReference type="HAMAP" id="MF_00528">
    <property type="entry name" value="Maf"/>
    <property type="match status" value="1"/>
</dbReference>
<comment type="function">
    <text evidence="4">Nucleoside triphosphate pyrophosphatase. May have a dual role in cell division arrest and in preventing the incorporation of modified nucleotides into cellular nucleic acids.</text>
</comment>
<dbReference type="GO" id="GO:0047429">
    <property type="term" value="F:nucleoside triphosphate diphosphatase activity"/>
    <property type="evidence" value="ECO:0007669"/>
    <property type="project" value="UniProtKB-EC"/>
</dbReference>
<evidence type="ECO:0000256" key="1">
    <source>
        <dbReference type="ARBA" id="ARBA00001968"/>
    </source>
</evidence>